<name>A0A2C9D200_9HYPH</name>
<protein>
    <submittedName>
        <fullName evidence="1">Uncharacterized protein</fullName>
    </submittedName>
</protein>
<proteinExistence type="predicted"/>
<evidence type="ECO:0000313" key="1">
    <source>
        <dbReference type="EMBL" id="SON54270.1"/>
    </source>
</evidence>
<dbReference type="RefSeq" id="WP_157775230.1">
    <property type="nucleotide sequence ID" value="NZ_LT960614.1"/>
</dbReference>
<organism evidence="1 2">
    <name type="scientific">Hartmannibacter diazotrophicus</name>
    <dbReference type="NCBI Taxonomy" id="1482074"/>
    <lineage>
        <taxon>Bacteria</taxon>
        <taxon>Pseudomonadati</taxon>
        <taxon>Pseudomonadota</taxon>
        <taxon>Alphaproteobacteria</taxon>
        <taxon>Hyphomicrobiales</taxon>
        <taxon>Pleomorphomonadaceae</taxon>
        <taxon>Hartmannibacter</taxon>
    </lineage>
</organism>
<reference evidence="2" key="1">
    <citation type="submission" date="2017-09" db="EMBL/GenBank/DDBJ databases">
        <title>Genome sequence of Nannocystis excedens DSM 71.</title>
        <authorList>
            <person name="Blom J."/>
        </authorList>
    </citation>
    <scope>NUCLEOTIDE SEQUENCE [LARGE SCALE GENOMIC DNA]</scope>
    <source>
        <strain evidence="2">type strain: E19</strain>
    </source>
</reference>
<sequence length="106" mass="12136">MKYGYSPRGMPARYMDGAPAIVRRSIIDMLKIEPAGPLDFDIVFRPDRTDSEITGLDFDKGGCQGCHFFLKPHEARAYREKNRRRRVAWSDLPKETQGAILAYLES</sequence>
<dbReference type="Proteomes" id="UP000223606">
    <property type="component" value="Chromosome 1"/>
</dbReference>
<dbReference type="KEGG" id="hdi:HDIA_0729"/>
<gene>
    <name evidence="1" type="ORF">HDIA_0729</name>
</gene>
<dbReference type="OrthoDB" id="9871350at2"/>
<dbReference type="AlphaFoldDB" id="A0A2C9D200"/>
<accession>A0A2C9D200</accession>
<keyword evidence="2" id="KW-1185">Reference proteome</keyword>
<dbReference type="EMBL" id="LT960614">
    <property type="protein sequence ID" value="SON54270.1"/>
    <property type="molecule type" value="Genomic_DNA"/>
</dbReference>
<evidence type="ECO:0000313" key="2">
    <source>
        <dbReference type="Proteomes" id="UP000223606"/>
    </source>
</evidence>